<keyword evidence="1" id="KW-1133">Transmembrane helix</keyword>
<name>A0A1U9RRY5_CARRU</name>
<evidence type="ECO:0000313" key="2">
    <source>
        <dbReference type="EMBL" id="AQU89443.1"/>
    </source>
</evidence>
<protein>
    <submittedName>
        <fullName evidence="2">DNA-directed RNA polymerase beta subunit</fullName>
        <ecNumber evidence="2">2.7.7.6</ecNumber>
    </submittedName>
</protein>
<dbReference type="GO" id="GO:0003899">
    <property type="term" value="F:DNA-directed RNA polymerase activity"/>
    <property type="evidence" value="ECO:0007669"/>
    <property type="project" value="UniProtKB-EC"/>
</dbReference>
<reference evidence="2 3" key="1">
    <citation type="submission" date="2017-02" db="EMBL/GenBank/DDBJ databases">
        <title>Complete Genome of Candidatus Carsonella ruddii strain BC, a Nutritional Endosymbiont of Bactericera cockerelli.</title>
        <authorList>
            <person name="Riley A.B."/>
            <person name="Kim D.H."/>
            <person name="Hansen A.K."/>
        </authorList>
    </citation>
    <scope>NUCLEOTIDE SEQUENCE [LARGE SCALE GENOMIC DNA]</scope>
    <source>
        <strain evidence="2 3">BC</strain>
    </source>
</reference>
<keyword evidence="2" id="KW-0804">Transcription</keyword>
<dbReference type="Proteomes" id="UP000189666">
    <property type="component" value="Chromosome"/>
</dbReference>
<proteinExistence type="predicted"/>
<keyword evidence="1" id="KW-0812">Transmembrane</keyword>
<evidence type="ECO:0000313" key="3">
    <source>
        <dbReference type="Proteomes" id="UP000189666"/>
    </source>
</evidence>
<keyword evidence="2" id="KW-0240">DNA-directed RNA polymerase</keyword>
<gene>
    <name evidence="2" type="ORF">BW244_0025</name>
</gene>
<keyword evidence="1" id="KW-0472">Membrane</keyword>
<dbReference type="EC" id="2.7.7.6" evidence="2"/>
<dbReference type="GO" id="GO:0000428">
    <property type="term" value="C:DNA-directed RNA polymerase complex"/>
    <property type="evidence" value="ECO:0007669"/>
    <property type="project" value="UniProtKB-KW"/>
</dbReference>
<sequence>MKNLFLIKNIFLFFSFGKDSYFSFFNLFYKKKKLIFINYNTKKNNYKIFKMIFFHFNIKNFSKNELLLRRTRFFFKKKNIFFIKNHHLIDKIEFLILKLLQKKFFSNYNNIWINKKNFLIKPFINKFIKKYINLNDNTNKFIKINRNFIRCLISKFL</sequence>
<accession>A0A1U9RRY5</accession>
<keyword evidence="2" id="KW-0548">Nucleotidyltransferase</keyword>
<feature type="transmembrane region" description="Helical" evidence="1">
    <location>
        <begin position="6"/>
        <end position="29"/>
    </location>
</feature>
<organism evidence="2 3">
    <name type="scientific">Carsonella ruddii</name>
    <dbReference type="NCBI Taxonomy" id="114186"/>
    <lineage>
        <taxon>Bacteria</taxon>
        <taxon>Pseudomonadati</taxon>
        <taxon>Pseudomonadota</taxon>
        <taxon>Gammaproteobacteria</taxon>
        <taxon>Oceanospirillales</taxon>
        <taxon>Halomonadaceae</taxon>
        <taxon>Zymobacter group</taxon>
        <taxon>Candidatus Carsonella</taxon>
    </lineage>
</organism>
<dbReference type="AlphaFoldDB" id="A0A1U9RRY5"/>
<dbReference type="RefSeq" id="WP_211118525.1">
    <property type="nucleotide sequence ID" value="NZ_CP019943.1"/>
</dbReference>
<evidence type="ECO:0000256" key="1">
    <source>
        <dbReference type="SAM" id="Phobius"/>
    </source>
</evidence>
<dbReference type="EMBL" id="CP019943">
    <property type="protein sequence ID" value="AQU89443.1"/>
    <property type="molecule type" value="Genomic_DNA"/>
</dbReference>
<keyword evidence="2" id="KW-0808">Transferase</keyword>